<dbReference type="InterPro" id="IPR033709">
    <property type="entry name" value="Anticodon_Ile_ABEc"/>
</dbReference>
<dbReference type="PANTHER" id="PTHR42780:SF1">
    <property type="entry name" value="ISOLEUCINE--TRNA LIGASE, CYTOPLASMIC"/>
    <property type="match status" value="1"/>
</dbReference>
<organism evidence="18 19">
    <name type="scientific">Candidatus Kerfeldbacteria bacterium CG08_land_8_20_14_0_20_43_14</name>
    <dbReference type="NCBI Taxonomy" id="2014246"/>
    <lineage>
        <taxon>Bacteria</taxon>
        <taxon>Candidatus Kerfeldiibacteriota</taxon>
    </lineage>
</organism>
<evidence type="ECO:0000256" key="5">
    <source>
        <dbReference type="ARBA" id="ARBA00022490"/>
    </source>
</evidence>
<dbReference type="GO" id="GO:0000049">
    <property type="term" value="F:tRNA binding"/>
    <property type="evidence" value="ECO:0007669"/>
    <property type="project" value="InterPro"/>
</dbReference>
<dbReference type="InterPro" id="IPR002300">
    <property type="entry name" value="aa-tRNA-synth_Ia"/>
</dbReference>
<dbReference type="GO" id="GO:0005524">
    <property type="term" value="F:ATP binding"/>
    <property type="evidence" value="ECO:0007669"/>
    <property type="project" value="UniProtKB-UniRule"/>
</dbReference>
<keyword evidence="7 15" id="KW-0479">Metal-binding</keyword>
<sequence>MHSKKSEAGKIEKHSKNPFPEMEEEILEFWTKEDIFQKSLDKTKSGRPFIFFEGPPTANGKPGIHHVLARIYKDVIVRFKTMQGFYVERKAGWDTHGLPVELQVEKALKISGKQQIENIVPGDKKASVIKFNAECKESVMQFRQDWEEITKRIGFWLDLDHPYITYEPDYIESVWSILKEVSEKKDKAGKPMLFKGHKVVQHCPRCETALSSHEVAQGYRTVSENSVYIKFKVEDKALAEKPSLKKILKNDPVYFLSWTTTPWTLPGNVALAIGQDIVYAIVAKGDEQYILAKDRLGILDEYKVLGEVSGRELVGLSYEPLFAGAVDKGESKTVWTVLPADFVTTADGTGVVHTAVMYGEEDYQLGKKSGLPTQHTVDQAGKFLPSVKKWAGKFVKDKDVESGIIQDLQDRNLLLKVELYTHEYPFCWRCETPLLYYAKDSWFIRMSSLRGELLKNNQEINWVPGYLKTGRFGEWLKEVKDWAISRERYWGTPLPIWVCEKCEAVKVVGSFEELGRKGSKIDLHRPFVDEIKLQCEKCKGEMKRVPEVLDVWFDSGAMPFAQWHYPFENSNRIDAGQNFPAEYISEAIDQTRGWFYTLLAVSTLLGKGAPYKNVISLGLILDNKGQKMSKSKGNIIEPNQVIDEFGADALRLHLFTMSQAGDSKLFDIKGVDEVVKKTILIFWNILTFYQTYVADAKPKEFSGNAENLMDQWVLARLGQATEVITKKLESFDPTSAAWELQALIADFSTWYLRRSRERLRPGDNFSPESARVLKHAIRQVVVLSAPFAPFLADKIYQEIKTKTSQISVHLENWPGKSEIDSKILKEMEIVRSAVELGHAIRKDNNLKVRQPLSAVEVNHELAADLRKVLAEELNVMECKSVKKLSTGPNWKSKIGGALAVNLNIEISEELKHKGLVREMARHINDLRKSAGLTVKDMVDVEWQTEDETLNHIFTEHAPELRELTRSRGIKLGEVESVEFKKDLLLNKSRVVIGIKK</sequence>
<dbReference type="Proteomes" id="UP000236845">
    <property type="component" value="Unassembled WGS sequence"/>
</dbReference>
<evidence type="ECO:0000313" key="18">
    <source>
        <dbReference type="EMBL" id="PIS40631.1"/>
    </source>
</evidence>
<keyword evidence="12 15" id="KW-0030">Aminoacyl-tRNA synthetase</keyword>
<evidence type="ECO:0000259" key="16">
    <source>
        <dbReference type="Pfam" id="PF00133"/>
    </source>
</evidence>
<dbReference type="InterPro" id="IPR009008">
    <property type="entry name" value="Val/Leu/Ile-tRNA-synth_edit"/>
</dbReference>
<dbReference type="SUPFAM" id="SSF47323">
    <property type="entry name" value="Anticodon-binding domain of a subclass of class I aminoacyl-tRNA synthetases"/>
    <property type="match status" value="1"/>
</dbReference>
<dbReference type="GO" id="GO:0006428">
    <property type="term" value="P:isoleucyl-tRNA aminoacylation"/>
    <property type="evidence" value="ECO:0007669"/>
    <property type="project" value="UniProtKB-UniRule"/>
</dbReference>
<proteinExistence type="inferred from homology"/>
<evidence type="ECO:0000256" key="1">
    <source>
        <dbReference type="ARBA" id="ARBA00001947"/>
    </source>
</evidence>
<keyword evidence="9 15" id="KW-0862">Zinc</keyword>
<dbReference type="FunFam" id="3.40.50.620:FF:000075">
    <property type="entry name" value="Isoleucine--tRNA ligase"/>
    <property type="match status" value="1"/>
</dbReference>
<comment type="domain">
    <text evidence="15">IleRS has two distinct active sites: one for aminoacylation and one for editing. The misactivated valine is translocated from the active site to the editing site, which sterically excludes the correctly activated isoleucine. The single editing site contains two valyl binding pockets, one specific for each substrate (Val-AMP or Val-tRNA(Ile)).</text>
</comment>
<comment type="cofactor">
    <cofactor evidence="1 15">
        <name>Zn(2+)</name>
        <dbReference type="ChEBI" id="CHEBI:29105"/>
    </cofactor>
</comment>
<dbReference type="NCBIfam" id="TIGR00392">
    <property type="entry name" value="ileS"/>
    <property type="match status" value="1"/>
</dbReference>
<feature type="short sequence motif" description="'HIGH' region" evidence="15">
    <location>
        <begin position="56"/>
        <end position="66"/>
    </location>
</feature>
<comment type="caution">
    <text evidence="18">The sequence shown here is derived from an EMBL/GenBank/DDBJ whole genome shotgun (WGS) entry which is preliminary data.</text>
</comment>
<dbReference type="GO" id="GO:0008270">
    <property type="term" value="F:zinc ion binding"/>
    <property type="evidence" value="ECO:0007669"/>
    <property type="project" value="UniProtKB-UniRule"/>
</dbReference>
<keyword evidence="11 15" id="KW-0648">Protein biosynthesis</keyword>
<dbReference type="Pfam" id="PF00133">
    <property type="entry name" value="tRNA-synt_1"/>
    <property type="match status" value="1"/>
</dbReference>
<dbReference type="CDD" id="cd00818">
    <property type="entry name" value="IleRS_core"/>
    <property type="match status" value="1"/>
</dbReference>
<reference evidence="19" key="1">
    <citation type="submission" date="2017-09" db="EMBL/GenBank/DDBJ databases">
        <title>Depth-based differentiation of microbial function through sediment-hosted aquifers and enrichment of novel symbionts in the deep terrestrial subsurface.</title>
        <authorList>
            <person name="Probst A.J."/>
            <person name="Ladd B."/>
            <person name="Jarett J.K."/>
            <person name="Geller-Mcgrath D.E."/>
            <person name="Sieber C.M.K."/>
            <person name="Emerson J.B."/>
            <person name="Anantharaman K."/>
            <person name="Thomas B.C."/>
            <person name="Malmstrom R."/>
            <person name="Stieglmeier M."/>
            <person name="Klingl A."/>
            <person name="Woyke T."/>
            <person name="Ryan C.M."/>
            <person name="Banfield J.F."/>
        </authorList>
    </citation>
    <scope>NUCLEOTIDE SEQUENCE [LARGE SCALE GENOMIC DNA]</scope>
</reference>
<feature type="domain" description="Methionyl/Valyl/Leucyl/Isoleucyl-tRNA synthetase anticodon-binding" evidence="17">
    <location>
        <begin position="710"/>
        <end position="854"/>
    </location>
</feature>
<dbReference type="GO" id="GO:0005737">
    <property type="term" value="C:cytoplasm"/>
    <property type="evidence" value="ECO:0007669"/>
    <property type="project" value="UniProtKB-SubCell"/>
</dbReference>
<dbReference type="InterPro" id="IPR014729">
    <property type="entry name" value="Rossmann-like_a/b/a_fold"/>
</dbReference>
<keyword evidence="10 15" id="KW-0067">ATP-binding</keyword>
<evidence type="ECO:0000256" key="7">
    <source>
        <dbReference type="ARBA" id="ARBA00022723"/>
    </source>
</evidence>
<dbReference type="GO" id="GO:0004822">
    <property type="term" value="F:isoleucine-tRNA ligase activity"/>
    <property type="evidence" value="ECO:0007669"/>
    <property type="project" value="UniProtKB-UniRule"/>
</dbReference>
<comment type="subunit">
    <text evidence="4 15">Monomer.</text>
</comment>
<evidence type="ECO:0000256" key="14">
    <source>
        <dbReference type="ARBA" id="ARBA00048359"/>
    </source>
</evidence>
<dbReference type="FunFam" id="3.40.50.620:FF:000063">
    <property type="entry name" value="Isoleucine--tRNA ligase"/>
    <property type="match status" value="1"/>
</dbReference>
<protein>
    <recommendedName>
        <fullName evidence="15">Isoleucine--tRNA ligase</fullName>
        <ecNumber evidence="15">6.1.1.5</ecNumber>
    </recommendedName>
    <alternativeName>
        <fullName evidence="15">Isoleucyl-tRNA synthetase</fullName>
        <shortName evidence="15">IleRS</shortName>
    </alternativeName>
</protein>
<feature type="short sequence motif" description="'KMSKS' region" evidence="15">
    <location>
        <begin position="627"/>
        <end position="631"/>
    </location>
</feature>
<comment type="function">
    <text evidence="13 15">Catalyzes the attachment of isoleucine to tRNA(Ile). As IleRS can inadvertently accommodate and process structurally similar amino acids such as valine, to avoid such errors it has two additional distinct tRNA(Ile)-dependent editing activities. One activity is designated as 'pretransfer' editing and involves the hydrolysis of activated Val-AMP. The other activity is designated 'posttransfer' editing and involves deacylation of mischarged Val-tRNA(Ile).</text>
</comment>
<evidence type="ECO:0000259" key="17">
    <source>
        <dbReference type="Pfam" id="PF08264"/>
    </source>
</evidence>
<dbReference type="SUPFAM" id="SSF52374">
    <property type="entry name" value="Nucleotidylyl transferase"/>
    <property type="match status" value="1"/>
</dbReference>
<dbReference type="EC" id="6.1.1.5" evidence="15"/>
<evidence type="ECO:0000256" key="15">
    <source>
        <dbReference type="HAMAP-Rule" id="MF_02003"/>
    </source>
</evidence>
<evidence type="ECO:0000256" key="6">
    <source>
        <dbReference type="ARBA" id="ARBA00022598"/>
    </source>
</evidence>
<dbReference type="AlphaFoldDB" id="A0A2H0YQ50"/>
<dbReference type="Pfam" id="PF19302">
    <property type="entry name" value="DUF5915"/>
    <property type="match status" value="1"/>
</dbReference>
<evidence type="ECO:0000256" key="13">
    <source>
        <dbReference type="ARBA" id="ARBA00025217"/>
    </source>
</evidence>
<comment type="subcellular location">
    <subcellularLocation>
        <location evidence="2 15">Cytoplasm</location>
    </subcellularLocation>
</comment>
<comment type="similarity">
    <text evidence="3 15">Belongs to the class-I aminoacyl-tRNA synthetase family. IleS type 2 subfamily.</text>
</comment>
<dbReference type="HAMAP" id="MF_02003">
    <property type="entry name" value="Ile_tRNA_synth_type2"/>
    <property type="match status" value="1"/>
</dbReference>
<dbReference type="InterPro" id="IPR009080">
    <property type="entry name" value="tRNAsynth_Ia_anticodon-bd"/>
</dbReference>
<dbReference type="Gene3D" id="3.40.50.620">
    <property type="entry name" value="HUPs"/>
    <property type="match status" value="2"/>
</dbReference>
<feature type="domain" description="Aminoacyl-tRNA synthetase class Ia" evidence="16">
    <location>
        <begin position="26"/>
        <end position="663"/>
    </location>
</feature>
<name>A0A2H0YQ50_9BACT</name>
<evidence type="ECO:0000256" key="2">
    <source>
        <dbReference type="ARBA" id="ARBA00004496"/>
    </source>
</evidence>
<accession>A0A2H0YQ50</accession>
<evidence type="ECO:0000313" key="19">
    <source>
        <dbReference type="Proteomes" id="UP000236845"/>
    </source>
</evidence>
<keyword evidence="8 15" id="KW-0547">Nucleotide-binding</keyword>
<evidence type="ECO:0000256" key="11">
    <source>
        <dbReference type="ARBA" id="ARBA00022917"/>
    </source>
</evidence>
<dbReference type="EMBL" id="PEXW01000053">
    <property type="protein sequence ID" value="PIS40631.1"/>
    <property type="molecule type" value="Genomic_DNA"/>
</dbReference>
<gene>
    <name evidence="15" type="primary">ileS</name>
    <name evidence="18" type="ORF">COT26_02335</name>
</gene>
<dbReference type="Pfam" id="PF08264">
    <property type="entry name" value="Anticodon_1"/>
    <property type="match status" value="1"/>
</dbReference>
<evidence type="ECO:0000256" key="12">
    <source>
        <dbReference type="ARBA" id="ARBA00023146"/>
    </source>
</evidence>
<dbReference type="InterPro" id="IPR002301">
    <property type="entry name" value="Ile-tRNA-ligase"/>
</dbReference>
<dbReference type="Gene3D" id="1.10.730.10">
    <property type="entry name" value="Isoleucyl-tRNA Synthetase, Domain 1"/>
    <property type="match status" value="1"/>
</dbReference>
<evidence type="ECO:0000256" key="3">
    <source>
        <dbReference type="ARBA" id="ARBA00007078"/>
    </source>
</evidence>
<dbReference type="GO" id="GO:0002161">
    <property type="term" value="F:aminoacyl-tRNA deacylase activity"/>
    <property type="evidence" value="ECO:0007669"/>
    <property type="project" value="InterPro"/>
</dbReference>
<keyword evidence="6 15" id="KW-0436">Ligase</keyword>
<dbReference type="InterPro" id="IPR023586">
    <property type="entry name" value="Ile-tRNA-ligase_type2"/>
</dbReference>
<dbReference type="CDD" id="cd07961">
    <property type="entry name" value="Anticodon_Ia_Ile_ABEc"/>
    <property type="match status" value="1"/>
</dbReference>
<evidence type="ECO:0000256" key="10">
    <source>
        <dbReference type="ARBA" id="ARBA00022840"/>
    </source>
</evidence>
<dbReference type="InterPro" id="IPR013155">
    <property type="entry name" value="M/V/L/I-tRNA-synth_anticd-bd"/>
</dbReference>
<evidence type="ECO:0000256" key="8">
    <source>
        <dbReference type="ARBA" id="ARBA00022741"/>
    </source>
</evidence>
<feature type="binding site" evidence="15">
    <location>
        <position position="630"/>
    </location>
    <ligand>
        <name>ATP</name>
        <dbReference type="ChEBI" id="CHEBI:30616"/>
    </ligand>
</feature>
<keyword evidence="5 15" id="KW-0963">Cytoplasm</keyword>
<comment type="catalytic activity">
    <reaction evidence="14 15">
        <text>tRNA(Ile) + L-isoleucine + ATP = L-isoleucyl-tRNA(Ile) + AMP + diphosphate</text>
        <dbReference type="Rhea" id="RHEA:11060"/>
        <dbReference type="Rhea" id="RHEA-COMP:9666"/>
        <dbReference type="Rhea" id="RHEA-COMP:9695"/>
        <dbReference type="ChEBI" id="CHEBI:30616"/>
        <dbReference type="ChEBI" id="CHEBI:33019"/>
        <dbReference type="ChEBI" id="CHEBI:58045"/>
        <dbReference type="ChEBI" id="CHEBI:78442"/>
        <dbReference type="ChEBI" id="CHEBI:78528"/>
        <dbReference type="ChEBI" id="CHEBI:456215"/>
        <dbReference type="EC" id="6.1.1.5"/>
    </reaction>
</comment>
<evidence type="ECO:0000256" key="9">
    <source>
        <dbReference type="ARBA" id="ARBA00022833"/>
    </source>
</evidence>
<dbReference type="PRINTS" id="PR00984">
    <property type="entry name" value="TRNASYNTHILE"/>
</dbReference>
<evidence type="ECO:0000256" key="4">
    <source>
        <dbReference type="ARBA" id="ARBA00011245"/>
    </source>
</evidence>
<dbReference type="SUPFAM" id="SSF50677">
    <property type="entry name" value="ValRS/IleRS/LeuRS editing domain"/>
    <property type="match status" value="1"/>
</dbReference>
<dbReference type="PANTHER" id="PTHR42780">
    <property type="entry name" value="SOLEUCYL-TRNA SYNTHETASE"/>
    <property type="match status" value="1"/>
</dbReference>